<protein>
    <submittedName>
        <fullName evidence="1">Uncharacterized protein</fullName>
    </submittedName>
</protein>
<proteinExistence type="predicted"/>
<reference evidence="1" key="1">
    <citation type="submission" date="2020-08" db="EMBL/GenBank/DDBJ databases">
        <title>Multicomponent nature underlies the extraordinary mechanical properties of spider dragline silk.</title>
        <authorList>
            <person name="Kono N."/>
            <person name="Nakamura H."/>
            <person name="Mori M."/>
            <person name="Yoshida Y."/>
            <person name="Ohtoshi R."/>
            <person name="Malay A.D."/>
            <person name="Moran D.A.P."/>
            <person name="Tomita M."/>
            <person name="Numata K."/>
            <person name="Arakawa K."/>
        </authorList>
    </citation>
    <scope>NUCLEOTIDE SEQUENCE</scope>
</reference>
<dbReference type="Proteomes" id="UP000887013">
    <property type="component" value="Unassembled WGS sequence"/>
</dbReference>
<accession>A0A8X6NY17</accession>
<evidence type="ECO:0000313" key="2">
    <source>
        <dbReference type="Proteomes" id="UP000887013"/>
    </source>
</evidence>
<gene>
    <name evidence="1" type="ORF">NPIL_215251</name>
</gene>
<evidence type="ECO:0000313" key="1">
    <source>
        <dbReference type="EMBL" id="GFT40516.1"/>
    </source>
</evidence>
<comment type="caution">
    <text evidence="1">The sequence shown here is derived from an EMBL/GenBank/DDBJ whole genome shotgun (WGS) entry which is preliminary data.</text>
</comment>
<dbReference type="EMBL" id="BMAW01063481">
    <property type="protein sequence ID" value="GFT40516.1"/>
    <property type="molecule type" value="Genomic_DNA"/>
</dbReference>
<name>A0A8X6NY17_NEPPI</name>
<keyword evidence="2" id="KW-1185">Reference proteome</keyword>
<dbReference type="AlphaFoldDB" id="A0A8X6NY17"/>
<organism evidence="1 2">
    <name type="scientific">Nephila pilipes</name>
    <name type="common">Giant wood spider</name>
    <name type="synonym">Nephila maculata</name>
    <dbReference type="NCBI Taxonomy" id="299642"/>
    <lineage>
        <taxon>Eukaryota</taxon>
        <taxon>Metazoa</taxon>
        <taxon>Ecdysozoa</taxon>
        <taxon>Arthropoda</taxon>
        <taxon>Chelicerata</taxon>
        <taxon>Arachnida</taxon>
        <taxon>Araneae</taxon>
        <taxon>Araneomorphae</taxon>
        <taxon>Entelegynae</taxon>
        <taxon>Araneoidea</taxon>
        <taxon>Nephilidae</taxon>
        <taxon>Nephila</taxon>
    </lineage>
</organism>
<sequence>MEAESTCSNSQAEVRDIASGKHSGASSAKMVSCYTYFLSLLLESERTSCPLGGCRVSKNLLNHQKVWECAEVWERKTPRRPSE</sequence>